<name>A0ABT9A8A8_9BACT</name>
<reference evidence="1" key="1">
    <citation type="submission" date="2023-07" db="EMBL/GenBank/DDBJ databases">
        <authorList>
            <person name="Kim M.K."/>
        </authorList>
    </citation>
    <scope>NUCLEOTIDE SEQUENCE</scope>
    <source>
        <strain evidence="1">M29</strain>
    </source>
</reference>
<dbReference type="Proteomes" id="UP001167796">
    <property type="component" value="Unassembled WGS sequence"/>
</dbReference>
<protein>
    <submittedName>
        <fullName evidence="1">Uncharacterized protein</fullName>
    </submittedName>
</protein>
<dbReference type="EMBL" id="JAUQSX010000003">
    <property type="protein sequence ID" value="MDO7846075.1"/>
    <property type="molecule type" value="Genomic_DNA"/>
</dbReference>
<keyword evidence="2" id="KW-1185">Reference proteome</keyword>
<proteinExistence type="predicted"/>
<gene>
    <name evidence="1" type="ORF">Q5H92_06895</name>
</gene>
<evidence type="ECO:0000313" key="2">
    <source>
        <dbReference type="Proteomes" id="UP001167796"/>
    </source>
</evidence>
<comment type="caution">
    <text evidence="1">The sequence shown here is derived from an EMBL/GenBank/DDBJ whole genome shotgun (WGS) entry which is preliminary data.</text>
</comment>
<sequence length="82" mass="9750">MYLGDRWVYEYIGPNGKSRYGAVFHFSLHADSVRRQPITIIDRPHSIYTTFSLKPACRWVWVSKMPTGYWFVLQSRYAVDFI</sequence>
<evidence type="ECO:0000313" key="1">
    <source>
        <dbReference type="EMBL" id="MDO7846075.1"/>
    </source>
</evidence>
<organism evidence="1 2">
    <name type="scientific">Hymenobacter mellowenesis</name>
    <dbReference type="NCBI Taxonomy" id="3063995"/>
    <lineage>
        <taxon>Bacteria</taxon>
        <taxon>Pseudomonadati</taxon>
        <taxon>Bacteroidota</taxon>
        <taxon>Cytophagia</taxon>
        <taxon>Cytophagales</taxon>
        <taxon>Hymenobacteraceae</taxon>
        <taxon>Hymenobacter</taxon>
    </lineage>
</organism>
<accession>A0ABT9A8A8</accession>